<evidence type="ECO:0000256" key="1">
    <source>
        <dbReference type="ARBA" id="ARBA00022679"/>
    </source>
</evidence>
<dbReference type="EMBL" id="ML978720">
    <property type="protein sequence ID" value="KAF2087453.1"/>
    <property type="molecule type" value="Genomic_DNA"/>
</dbReference>
<reference evidence="2" key="1">
    <citation type="journal article" date="2020" name="Stud. Mycol.">
        <title>101 Dothideomycetes genomes: a test case for predicting lifestyles and emergence of pathogens.</title>
        <authorList>
            <person name="Haridas S."/>
            <person name="Albert R."/>
            <person name="Binder M."/>
            <person name="Bloem J."/>
            <person name="Labutti K."/>
            <person name="Salamov A."/>
            <person name="Andreopoulos B."/>
            <person name="Baker S."/>
            <person name="Barry K."/>
            <person name="Bills G."/>
            <person name="Bluhm B."/>
            <person name="Cannon C."/>
            <person name="Castanera R."/>
            <person name="Culley D."/>
            <person name="Daum C."/>
            <person name="Ezra D."/>
            <person name="Gonzalez J."/>
            <person name="Henrissat B."/>
            <person name="Kuo A."/>
            <person name="Liang C."/>
            <person name="Lipzen A."/>
            <person name="Lutzoni F."/>
            <person name="Magnuson J."/>
            <person name="Mondo S."/>
            <person name="Nolan M."/>
            <person name="Ohm R."/>
            <person name="Pangilinan J."/>
            <person name="Park H.-J."/>
            <person name="Ramirez L."/>
            <person name="Alfaro M."/>
            <person name="Sun H."/>
            <person name="Tritt A."/>
            <person name="Yoshinaga Y."/>
            <person name="Zwiers L.-H."/>
            <person name="Turgeon B."/>
            <person name="Goodwin S."/>
            <person name="Spatafora J."/>
            <person name="Crous P."/>
            <person name="Grigoriev I."/>
        </authorList>
    </citation>
    <scope>NUCLEOTIDE SEQUENCE</scope>
    <source>
        <strain evidence="2">CBS 121410</strain>
    </source>
</reference>
<protein>
    <submittedName>
        <fullName evidence="2">Uncharacterized protein</fullName>
    </submittedName>
</protein>
<dbReference type="Gene3D" id="3.30.559.10">
    <property type="entry name" value="Chloramphenicol acetyltransferase-like domain"/>
    <property type="match status" value="2"/>
</dbReference>
<dbReference type="AlphaFoldDB" id="A0A9P4HVE3"/>
<dbReference type="GO" id="GO:0016740">
    <property type="term" value="F:transferase activity"/>
    <property type="evidence" value="ECO:0007669"/>
    <property type="project" value="UniProtKB-KW"/>
</dbReference>
<dbReference type="Pfam" id="PF02458">
    <property type="entry name" value="Transferase"/>
    <property type="match status" value="1"/>
</dbReference>
<evidence type="ECO:0000313" key="2">
    <source>
        <dbReference type="EMBL" id="KAF2087453.1"/>
    </source>
</evidence>
<sequence>MGSVARPAPFVDLTPIEKTGPKGWLRYIYPFALPDNYDIEHVARIFRAGFEGARWRMPIMGSEAVPCPSFPGMLKLQDYGDEIEAVKVKDLRGEYPYTFAELEAKHFPVSAFDPEVMSRKYGVWPERADERLPIVIGQLNFIKGGVIVNFCSFHSYSDGNTCYMWTRTWAEECRRASGEDVIPFEVKEPAILDDRSRAMKSSGKNPAKWEDHPEYVELPFVPESAPPKLYARNHRSQIFYFSPEKLAQLKAECNPSNATSVTAEKPKFISTNDALTGLVWQTVMKAQHPKEELDHRMDRKSTMAVSVDTRMRTEPPVHPLTIGNFYVVVNSQMDMRNIITTANPADMACAVRHAVSRAKKGLYDDMCSLIEKLDHYGKMAPSAFLDLPGDNITQTTWVDYPLCDLNWGKDIGCMKAVRHPANGVLHGLQIVMPTLPDGGLEVSVGAIDDGLEKILRDETFMKFAEAR</sequence>
<dbReference type="InterPro" id="IPR051283">
    <property type="entry name" value="Sec_Metabolite_Acyltrans"/>
</dbReference>
<dbReference type="PANTHER" id="PTHR31896:SF64">
    <property type="entry name" value="TRICHOTHECENE 3-O-ACETYLTRANSFERASE"/>
    <property type="match status" value="1"/>
</dbReference>
<evidence type="ECO:0000313" key="3">
    <source>
        <dbReference type="Proteomes" id="UP000799776"/>
    </source>
</evidence>
<organism evidence="2 3">
    <name type="scientific">Saccharata proteae CBS 121410</name>
    <dbReference type="NCBI Taxonomy" id="1314787"/>
    <lineage>
        <taxon>Eukaryota</taxon>
        <taxon>Fungi</taxon>
        <taxon>Dikarya</taxon>
        <taxon>Ascomycota</taxon>
        <taxon>Pezizomycotina</taxon>
        <taxon>Dothideomycetes</taxon>
        <taxon>Dothideomycetes incertae sedis</taxon>
        <taxon>Botryosphaeriales</taxon>
        <taxon>Saccharataceae</taxon>
        <taxon>Saccharata</taxon>
    </lineage>
</organism>
<keyword evidence="3" id="KW-1185">Reference proteome</keyword>
<keyword evidence="1" id="KW-0808">Transferase</keyword>
<dbReference type="Proteomes" id="UP000799776">
    <property type="component" value="Unassembled WGS sequence"/>
</dbReference>
<dbReference type="OrthoDB" id="1862401at2759"/>
<name>A0A9P4HVE3_9PEZI</name>
<dbReference type="PANTHER" id="PTHR31896">
    <property type="entry name" value="FAMILY REGULATORY PROTEIN, PUTATIVE (AFU_ORTHOLOGUE AFUA_3G14730)-RELATED"/>
    <property type="match status" value="1"/>
</dbReference>
<comment type="caution">
    <text evidence="2">The sequence shown here is derived from an EMBL/GenBank/DDBJ whole genome shotgun (WGS) entry which is preliminary data.</text>
</comment>
<proteinExistence type="predicted"/>
<accession>A0A9P4HVE3</accession>
<dbReference type="InterPro" id="IPR023213">
    <property type="entry name" value="CAT-like_dom_sf"/>
</dbReference>
<gene>
    <name evidence="2" type="ORF">K490DRAFT_65840</name>
</gene>